<evidence type="ECO:0000313" key="9">
    <source>
        <dbReference type="EMBL" id="TKR85377.1"/>
    </source>
</evidence>
<evidence type="ECO:0000256" key="7">
    <source>
        <dbReference type="SAM" id="MobiDB-lite"/>
    </source>
</evidence>
<keyword evidence="6" id="KW-0539">Nucleus</keyword>
<dbReference type="PROSITE" id="PS51032">
    <property type="entry name" value="AP2_ERF"/>
    <property type="match status" value="1"/>
</dbReference>
<evidence type="ECO:0000256" key="4">
    <source>
        <dbReference type="ARBA" id="ARBA00023125"/>
    </source>
</evidence>
<dbReference type="STRING" id="43335.A0A4U5NP10"/>
<evidence type="ECO:0000259" key="8">
    <source>
        <dbReference type="PROSITE" id="PS51032"/>
    </source>
</evidence>
<feature type="region of interest" description="Disordered" evidence="7">
    <location>
        <begin position="202"/>
        <end position="225"/>
    </location>
</feature>
<dbReference type="PRINTS" id="PR00367">
    <property type="entry name" value="ETHRSPELEMNT"/>
</dbReference>
<dbReference type="InterPro" id="IPR016177">
    <property type="entry name" value="DNA-bd_dom_sf"/>
</dbReference>
<dbReference type="FunFam" id="3.30.730.10:FF:000001">
    <property type="entry name" value="Ethylene-responsive transcription factor 2"/>
    <property type="match status" value="1"/>
</dbReference>
<feature type="domain" description="AP2/ERF" evidence="8">
    <location>
        <begin position="49"/>
        <end position="106"/>
    </location>
</feature>
<organism evidence="9">
    <name type="scientific">Populus alba</name>
    <name type="common">White poplar</name>
    <dbReference type="NCBI Taxonomy" id="43335"/>
    <lineage>
        <taxon>Eukaryota</taxon>
        <taxon>Viridiplantae</taxon>
        <taxon>Streptophyta</taxon>
        <taxon>Embryophyta</taxon>
        <taxon>Tracheophyta</taxon>
        <taxon>Spermatophyta</taxon>
        <taxon>Magnoliopsida</taxon>
        <taxon>eudicotyledons</taxon>
        <taxon>Gunneridae</taxon>
        <taxon>Pentapetalae</taxon>
        <taxon>rosids</taxon>
        <taxon>fabids</taxon>
        <taxon>Malpighiales</taxon>
        <taxon>Salicaceae</taxon>
        <taxon>Saliceae</taxon>
        <taxon>Populus</taxon>
    </lineage>
</organism>
<proteinExistence type="predicted"/>
<keyword evidence="2" id="KW-0936">Ethylene signaling pathway</keyword>
<dbReference type="AlphaFoldDB" id="A0A4U5NP10"/>
<evidence type="ECO:0000256" key="5">
    <source>
        <dbReference type="ARBA" id="ARBA00023163"/>
    </source>
</evidence>
<dbReference type="InterPro" id="IPR036955">
    <property type="entry name" value="AP2/ERF_dom_sf"/>
</dbReference>
<dbReference type="GO" id="GO:0005634">
    <property type="term" value="C:nucleus"/>
    <property type="evidence" value="ECO:0007669"/>
    <property type="project" value="UniProtKB-SubCell"/>
</dbReference>
<keyword evidence="5" id="KW-0804">Transcription</keyword>
<keyword evidence="3" id="KW-0805">Transcription regulation</keyword>
<evidence type="ECO:0000256" key="3">
    <source>
        <dbReference type="ARBA" id="ARBA00023015"/>
    </source>
</evidence>
<keyword evidence="4" id="KW-0238">DNA-binding</keyword>
<dbReference type="Pfam" id="PF00847">
    <property type="entry name" value="AP2"/>
    <property type="match status" value="1"/>
</dbReference>
<comment type="caution">
    <text evidence="9">The sequence shown here is derived from an EMBL/GenBank/DDBJ whole genome shotgun (WGS) entry which is preliminary data.</text>
</comment>
<sequence length="346" mass="38001">MSTSKTFDKPLEGYDTLNIHAGFALLQRNTTPPQTGERRGRRKQAEPGRFLGVRRRPWGRYAAEIRDPTTKERHWLGTFDTAHEAALAYDRAALSMKGTQARTNFNYSDNTTIHSLLTPFDIQAFLPQSQFLTNTQIKQPTNQSSAPVKLETCQNMTPNQSSSDTYAESSDGSAHETNSFFFSNEDSNSGYLGCIVPDNCLRPPPPSSPSSSKTSRTTKSNASNDQYSCSMATASLEDHSQCNKYAPPLEITNVPTKAYTPGNFPGFDELNHGFWGGQLSWDGNSGDLSAMMNSPLMVENVCMDTLYSIDNPPTYGLMPQASSSVSSSSLSYPAYGDAVNFGYSLF</sequence>
<evidence type="ECO:0000256" key="1">
    <source>
        <dbReference type="ARBA" id="ARBA00004123"/>
    </source>
</evidence>
<comment type="subcellular location">
    <subcellularLocation>
        <location evidence="1">Nucleus</location>
    </subcellularLocation>
</comment>
<feature type="region of interest" description="Disordered" evidence="7">
    <location>
        <begin position="154"/>
        <end position="180"/>
    </location>
</feature>
<feature type="compositionally biased region" description="Polar residues" evidence="7">
    <location>
        <begin position="154"/>
        <end position="177"/>
    </location>
</feature>
<accession>A0A4U5NP10</accession>
<dbReference type="CDD" id="cd00018">
    <property type="entry name" value="AP2"/>
    <property type="match status" value="1"/>
</dbReference>
<dbReference type="SMART" id="SM00380">
    <property type="entry name" value="AP2"/>
    <property type="match status" value="1"/>
</dbReference>
<dbReference type="EMBL" id="RCHU01000948">
    <property type="protein sequence ID" value="TKR85377.1"/>
    <property type="molecule type" value="Genomic_DNA"/>
</dbReference>
<dbReference type="GO" id="GO:0009873">
    <property type="term" value="P:ethylene-activated signaling pathway"/>
    <property type="evidence" value="ECO:0007669"/>
    <property type="project" value="UniProtKB-KW"/>
</dbReference>
<dbReference type="PANTHER" id="PTHR31677">
    <property type="entry name" value="AP2 DOMAIN CLASS TRANSCRIPTION FACTOR"/>
    <property type="match status" value="1"/>
</dbReference>
<evidence type="ECO:0000256" key="2">
    <source>
        <dbReference type="ARBA" id="ARBA00022745"/>
    </source>
</evidence>
<dbReference type="InterPro" id="IPR001471">
    <property type="entry name" value="AP2/ERF_dom"/>
</dbReference>
<feature type="region of interest" description="Disordered" evidence="7">
    <location>
        <begin position="28"/>
        <end position="48"/>
    </location>
</feature>
<name>A0A4U5NP10_POPAL</name>
<feature type="compositionally biased region" description="Low complexity" evidence="7">
    <location>
        <begin position="209"/>
        <end position="220"/>
    </location>
</feature>
<evidence type="ECO:0000256" key="6">
    <source>
        <dbReference type="ARBA" id="ARBA00023242"/>
    </source>
</evidence>
<dbReference type="SUPFAM" id="SSF54171">
    <property type="entry name" value="DNA-binding domain"/>
    <property type="match status" value="1"/>
</dbReference>
<gene>
    <name evidence="9" type="ORF">D5086_0000248580</name>
</gene>
<dbReference type="Gene3D" id="3.30.730.10">
    <property type="entry name" value="AP2/ERF domain"/>
    <property type="match status" value="1"/>
</dbReference>
<protein>
    <recommendedName>
        <fullName evidence="8">AP2/ERF domain-containing protein</fullName>
    </recommendedName>
</protein>
<dbReference type="GO" id="GO:0003677">
    <property type="term" value="F:DNA binding"/>
    <property type="evidence" value="ECO:0007669"/>
    <property type="project" value="UniProtKB-KW"/>
</dbReference>
<reference evidence="9" key="1">
    <citation type="submission" date="2018-10" db="EMBL/GenBank/DDBJ databases">
        <title>Population genomic analysis revealed the cold adaptation of white poplar.</title>
        <authorList>
            <person name="Liu Y.-J."/>
        </authorList>
    </citation>
    <scope>NUCLEOTIDE SEQUENCE [LARGE SCALE GENOMIC DNA]</scope>
    <source>
        <strain evidence="9">PAL-ZL1</strain>
    </source>
</reference>
<dbReference type="GO" id="GO:0003700">
    <property type="term" value="F:DNA-binding transcription factor activity"/>
    <property type="evidence" value="ECO:0007669"/>
    <property type="project" value="InterPro"/>
</dbReference>
<dbReference type="PANTHER" id="PTHR31677:SF49">
    <property type="entry name" value="ETHYLENE-RESPONSIVE TRANSCRIPTION FACTOR ERF086"/>
    <property type="match status" value="1"/>
</dbReference>